<evidence type="ECO:0000313" key="2">
    <source>
        <dbReference type="EMBL" id="CAF1551995.1"/>
    </source>
</evidence>
<feature type="region of interest" description="Disordered" evidence="1">
    <location>
        <begin position="1"/>
        <end position="21"/>
    </location>
</feature>
<comment type="caution">
    <text evidence="2">The sequence shown here is derived from an EMBL/GenBank/DDBJ whole genome shotgun (WGS) entry which is preliminary data.</text>
</comment>
<name>A0A815X1Y0_ADIRI</name>
<dbReference type="AlphaFoldDB" id="A0A815X1Y0"/>
<evidence type="ECO:0000256" key="1">
    <source>
        <dbReference type="SAM" id="MobiDB-lite"/>
    </source>
</evidence>
<sequence length="46" mass="5489">MFRVRRGIRSDPRPSESNAIPSPGFHRIRRIPVGSDKILYWIRWDP</sequence>
<protein>
    <submittedName>
        <fullName evidence="2">Uncharacterized protein</fullName>
    </submittedName>
</protein>
<dbReference type="Proteomes" id="UP000663828">
    <property type="component" value="Unassembled WGS sequence"/>
</dbReference>
<organism evidence="2 3">
    <name type="scientific">Adineta ricciae</name>
    <name type="common">Rotifer</name>
    <dbReference type="NCBI Taxonomy" id="249248"/>
    <lineage>
        <taxon>Eukaryota</taxon>
        <taxon>Metazoa</taxon>
        <taxon>Spiralia</taxon>
        <taxon>Gnathifera</taxon>
        <taxon>Rotifera</taxon>
        <taxon>Eurotatoria</taxon>
        <taxon>Bdelloidea</taxon>
        <taxon>Adinetida</taxon>
        <taxon>Adinetidae</taxon>
        <taxon>Adineta</taxon>
    </lineage>
</organism>
<keyword evidence="3" id="KW-1185">Reference proteome</keyword>
<feature type="non-terminal residue" evidence="2">
    <location>
        <position position="46"/>
    </location>
</feature>
<evidence type="ECO:0000313" key="3">
    <source>
        <dbReference type="Proteomes" id="UP000663828"/>
    </source>
</evidence>
<proteinExistence type="predicted"/>
<reference evidence="2" key="1">
    <citation type="submission" date="2021-02" db="EMBL/GenBank/DDBJ databases">
        <authorList>
            <person name="Nowell W R."/>
        </authorList>
    </citation>
    <scope>NUCLEOTIDE SEQUENCE</scope>
</reference>
<gene>
    <name evidence="2" type="ORF">XAT740_LOCUS42967</name>
</gene>
<dbReference type="EMBL" id="CAJNOR010005219">
    <property type="protein sequence ID" value="CAF1551995.1"/>
    <property type="molecule type" value="Genomic_DNA"/>
</dbReference>
<accession>A0A815X1Y0</accession>